<keyword evidence="2" id="KW-0677">Repeat</keyword>
<dbReference type="GO" id="GO:0005737">
    <property type="term" value="C:cytoplasm"/>
    <property type="evidence" value="ECO:0007669"/>
    <property type="project" value="TreeGrafter"/>
</dbReference>
<dbReference type="OMA" id="VEPNGCE"/>
<evidence type="ECO:0000313" key="3">
    <source>
        <dbReference type="EMBL" id="TRY77881.1"/>
    </source>
</evidence>
<dbReference type="InterPro" id="IPR003591">
    <property type="entry name" value="Leu-rich_rpt_typical-subtyp"/>
</dbReference>
<dbReference type="STRING" id="6832.A0A553PJL2"/>
<evidence type="ECO:0000256" key="1">
    <source>
        <dbReference type="ARBA" id="ARBA00022614"/>
    </source>
</evidence>
<dbReference type="Pfam" id="PF00560">
    <property type="entry name" value="LRR_1"/>
    <property type="match status" value="2"/>
</dbReference>
<sequence>MVEPNGCELSLIERRITELDPSLMKMSLTRVILCHNALMDFPECLLILANLKHLNLTLEWLNLGMNKLDGLPSTFGNLTNLVHLDLSLNRFRDDSFPPTFFTLPSLERLYLSNNLIETLGVSIIKLQGLQTLALRDNRISRVSKDLKDLLFLFEIHLQGNKLRFLPPEFADCPELNGNKSIVKLEGNPWILPIKDQLRLGVSHVMTYIKSSTYKFVYDRHHV</sequence>
<evidence type="ECO:0008006" key="5">
    <source>
        <dbReference type="Google" id="ProtNLM"/>
    </source>
</evidence>
<organism evidence="3 4">
    <name type="scientific">Tigriopus californicus</name>
    <name type="common">Marine copepod</name>
    <dbReference type="NCBI Taxonomy" id="6832"/>
    <lineage>
        <taxon>Eukaryota</taxon>
        <taxon>Metazoa</taxon>
        <taxon>Ecdysozoa</taxon>
        <taxon>Arthropoda</taxon>
        <taxon>Crustacea</taxon>
        <taxon>Multicrustacea</taxon>
        <taxon>Hexanauplia</taxon>
        <taxon>Copepoda</taxon>
        <taxon>Harpacticoida</taxon>
        <taxon>Harpacticidae</taxon>
        <taxon>Tigriopus</taxon>
    </lineage>
</organism>
<name>A0A553PJL2_TIGCA</name>
<reference evidence="3 4" key="1">
    <citation type="journal article" date="2018" name="Nat. Ecol. Evol.">
        <title>Genomic signatures of mitonuclear coevolution across populations of Tigriopus californicus.</title>
        <authorList>
            <person name="Barreto F.S."/>
            <person name="Watson E.T."/>
            <person name="Lima T.G."/>
            <person name="Willett C.S."/>
            <person name="Edmands S."/>
            <person name="Li W."/>
            <person name="Burton R.S."/>
        </authorList>
    </citation>
    <scope>NUCLEOTIDE SEQUENCE [LARGE SCALE GENOMIC DNA]</scope>
    <source>
        <strain evidence="3 4">San Diego</strain>
    </source>
</reference>
<protein>
    <recommendedName>
        <fullName evidence="5">Ras suppressor protein 1</fullName>
    </recommendedName>
</protein>
<evidence type="ECO:0000256" key="2">
    <source>
        <dbReference type="ARBA" id="ARBA00022737"/>
    </source>
</evidence>
<dbReference type="SUPFAM" id="SSF52058">
    <property type="entry name" value="L domain-like"/>
    <property type="match status" value="1"/>
</dbReference>
<dbReference type="InterPro" id="IPR032675">
    <property type="entry name" value="LRR_dom_sf"/>
</dbReference>
<dbReference type="Gene3D" id="3.80.10.10">
    <property type="entry name" value="Ribonuclease Inhibitor"/>
    <property type="match status" value="2"/>
</dbReference>
<dbReference type="SMART" id="SM00369">
    <property type="entry name" value="LRR_TYP"/>
    <property type="match status" value="5"/>
</dbReference>
<proteinExistence type="predicted"/>
<dbReference type="PROSITE" id="PS51450">
    <property type="entry name" value="LRR"/>
    <property type="match status" value="1"/>
</dbReference>
<accession>A0A553PJL2</accession>
<dbReference type="EMBL" id="VCGU01000003">
    <property type="protein sequence ID" value="TRY77881.1"/>
    <property type="molecule type" value="Genomic_DNA"/>
</dbReference>
<dbReference type="Proteomes" id="UP000318571">
    <property type="component" value="Chromosome 11"/>
</dbReference>
<comment type="caution">
    <text evidence="3">The sequence shown here is derived from an EMBL/GenBank/DDBJ whole genome shotgun (WGS) entry which is preliminary data.</text>
</comment>
<gene>
    <name evidence="3" type="ORF">TCAL_12044</name>
</gene>
<dbReference type="Pfam" id="PF13855">
    <property type="entry name" value="LRR_8"/>
    <property type="match status" value="1"/>
</dbReference>
<dbReference type="PANTHER" id="PTHR48051">
    <property type="match status" value="1"/>
</dbReference>
<dbReference type="InterPro" id="IPR050216">
    <property type="entry name" value="LRR_domain-containing"/>
</dbReference>
<dbReference type="InterPro" id="IPR001611">
    <property type="entry name" value="Leu-rich_rpt"/>
</dbReference>
<evidence type="ECO:0000313" key="4">
    <source>
        <dbReference type="Proteomes" id="UP000318571"/>
    </source>
</evidence>
<dbReference type="PANTHER" id="PTHR48051:SF1">
    <property type="entry name" value="RAS SUPPRESSOR PROTEIN 1"/>
    <property type="match status" value="1"/>
</dbReference>
<keyword evidence="1" id="KW-0433">Leucine-rich repeat</keyword>
<dbReference type="AlphaFoldDB" id="A0A553PJL2"/>
<keyword evidence="4" id="KW-1185">Reference proteome</keyword>